<reference evidence="11 12" key="1">
    <citation type="journal article" date="2016" name="Genome Biol. Evol.">
        <title>Divergent and convergent evolution of fungal pathogenicity.</title>
        <authorList>
            <person name="Shang Y."/>
            <person name="Xiao G."/>
            <person name="Zheng P."/>
            <person name="Cen K."/>
            <person name="Zhan S."/>
            <person name="Wang C."/>
        </authorList>
    </citation>
    <scope>NUCLEOTIDE SEQUENCE [LARGE SCALE GENOMIC DNA]</scope>
    <source>
        <strain evidence="11 12">RCEF 1005</strain>
    </source>
</reference>
<feature type="transmembrane region" description="Helical" evidence="9">
    <location>
        <begin position="596"/>
        <end position="619"/>
    </location>
</feature>
<keyword evidence="4 9" id="KW-0812">Transmembrane</keyword>
<dbReference type="InterPro" id="IPR050173">
    <property type="entry name" value="ABC_transporter_C-like"/>
</dbReference>
<evidence type="ECO:0000313" key="11">
    <source>
        <dbReference type="EMBL" id="OAA80910.1"/>
    </source>
</evidence>
<dbReference type="STRING" id="1081108.A0A168JV30"/>
<evidence type="ECO:0000256" key="4">
    <source>
        <dbReference type="ARBA" id="ARBA00022692"/>
    </source>
</evidence>
<feature type="transmembrane region" description="Helical" evidence="9">
    <location>
        <begin position="236"/>
        <end position="256"/>
    </location>
</feature>
<keyword evidence="12" id="KW-1185">Reference proteome</keyword>
<dbReference type="PROSITE" id="PS00211">
    <property type="entry name" value="ABC_TRANSPORTER_1"/>
    <property type="match status" value="1"/>
</dbReference>
<keyword evidence="7 9" id="KW-1133">Transmembrane helix</keyword>
<dbReference type="Pfam" id="PF00149">
    <property type="entry name" value="Metallophos"/>
    <property type="match status" value="1"/>
</dbReference>
<comment type="caution">
    <text evidence="11">The sequence shown here is derived from an EMBL/GenBank/DDBJ whole genome shotgun (WGS) entry which is preliminary data.</text>
</comment>
<dbReference type="Gene3D" id="3.60.21.10">
    <property type="match status" value="1"/>
</dbReference>
<feature type="domain" description="ABC transporter" evidence="10">
    <location>
        <begin position="70"/>
        <end position="306"/>
    </location>
</feature>
<dbReference type="GO" id="GO:0005524">
    <property type="term" value="F:ATP binding"/>
    <property type="evidence" value="ECO:0007669"/>
    <property type="project" value="UniProtKB-KW"/>
</dbReference>
<dbReference type="PANTHER" id="PTHR24223:SF456">
    <property type="entry name" value="MULTIDRUG RESISTANCE-ASSOCIATED PROTEIN LETHAL(2)03659"/>
    <property type="match status" value="1"/>
</dbReference>
<dbReference type="InterPro" id="IPR029052">
    <property type="entry name" value="Metallo-depent_PP-like"/>
</dbReference>
<dbReference type="AlphaFoldDB" id="A0A168JV30"/>
<dbReference type="GO" id="GO:0016020">
    <property type="term" value="C:membrane"/>
    <property type="evidence" value="ECO:0007669"/>
    <property type="project" value="UniProtKB-SubCell"/>
</dbReference>
<gene>
    <name evidence="11" type="ORF">LEL_00455</name>
</gene>
<keyword evidence="5" id="KW-0547">Nucleotide-binding</keyword>
<dbReference type="CDD" id="cd07379">
    <property type="entry name" value="MPP_239FB"/>
    <property type="match status" value="1"/>
</dbReference>
<dbReference type="InterPro" id="IPR017871">
    <property type="entry name" value="ABC_transporter-like_CS"/>
</dbReference>
<dbReference type="Pfam" id="PF00005">
    <property type="entry name" value="ABC_tran"/>
    <property type="match status" value="2"/>
</dbReference>
<evidence type="ECO:0000256" key="3">
    <source>
        <dbReference type="ARBA" id="ARBA00022448"/>
    </source>
</evidence>
<dbReference type="InterPro" id="IPR027417">
    <property type="entry name" value="P-loop_NTPase"/>
</dbReference>
<evidence type="ECO:0000313" key="12">
    <source>
        <dbReference type="Proteomes" id="UP000076881"/>
    </source>
</evidence>
<comment type="similarity">
    <text evidence="2">Belongs to the ABC transporter superfamily. ABCC family. Conjugate transporter (TC 3.A.1.208) subfamily.</text>
</comment>
<dbReference type="GO" id="GO:0016887">
    <property type="term" value="F:ATP hydrolysis activity"/>
    <property type="evidence" value="ECO:0007669"/>
    <property type="project" value="InterPro"/>
</dbReference>
<evidence type="ECO:0000256" key="8">
    <source>
        <dbReference type="ARBA" id="ARBA00023136"/>
    </source>
</evidence>
<keyword evidence="6" id="KW-0067">ATP-binding</keyword>
<feature type="domain" description="ABC transporter" evidence="10">
    <location>
        <begin position="328"/>
        <end position="571"/>
    </location>
</feature>
<comment type="subcellular location">
    <subcellularLocation>
        <location evidence="1">Membrane</location>
        <topology evidence="1">Multi-pass membrane protein</topology>
    </subcellularLocation>
</comment>
<evidence type="ECO:0000256" key="2">
    <source>
        <dbReference type="ARBA" id="ARBA00009726"/>
    </source>
</evidence>
<dbReference type="InterPro" id="IPR003593">
    <property type="entry name" value="AAA+_ATPase"/>
</dbReference>
<dbReference type="FunFam" id="3.40.50.300:FF:000630">
    <property type="entry name" value="ATP-binding cassette (ABC) transporter, putative"/>
    <property type="match status" value="1"/>
</dbReference>
<dbReference type="GO" id="GO:0042626">
    <property type="term" value="F:ATPase-coupled transmembrane transporter activity"/>
    <property type="evidence" value="ECO:0007669"/>
    <property type="project" value="TreeGrafter"/>
</dbReference>
<name>A0A168JV30_CORDF</name>
<keyword evidence="8 9" id="KW-0472">Membrane</keyword>
<proteinExistence type="inferred from homology"/>
<evidence type="ECO:0000256" key="1">
    <source>
        <dbReference type="ARBA" id="ARBA00004141"/>
    </source>
</evidence>
<evidence type="ECO:0000256" key="5">
    <source>
        <dbReference type="ARBA" id="ARBA00022741"/>
    </source>
</evidence>
<evidence type="ECO:0000256" key="6">
    <source>
        <dbReference type="ARBA" id="ARBA00022840"/>
    </source>
</evidence>
<dbReference type="OrthoDB" id="630188at2759"/>
<evidence type="ECO:0000259" key="10">
    <source>
        <dbReference type="PROSITE" id="PS50893"/>
    </source>
</evidence>
<sequence>MTTVLHELQDTLSFLPTALNDYFHSADTSGRIDKYLACSERPLLVRPSPSGNIIFEHATIAWPSEDIREIVGDRETKRALDKFVLQNLNMEFPFGELSIVSGKTDAGKSLLLAGILDEAELLQGHIRAPTSTGCSESIAYVAQVPWLQSGTIQENILFGSPLDRGRYHRVVAACALLPDFKTLAEGDQTSIGQRGVKLSGGQRIRVSFARALYSSSRTLILDDIFSALDTHVSKDILGALAAGIMFAMITGSFLLCSESANNVTRIGFTLTFAMELSHMINVAFSRFGALELSMTAISSVVRLTELEIEDQSGNEVAADWPSEGQIVVRDLEVRYAASLPPVLKSISFHVRSGERIGIIGRTGSGKSSLTLSLLRLLDTQNGSVSIDDIDISTIKVRDLRSRIGFIPQAPTVFGGTVRSNMDYFEQLSDDKINNALRHVGLLAEESDTKRGLFTAQSQIAVGGANMSQGQKQLLCLARIILRDPKIIILDEATSAVDSETDAMIQQVIRTLFRNTILVQVPRWQLCAPHQLNLSASTHRQCFLQPQPQWRWQVRRPLGLSISASYPPKHTKIRPRQMGILQSLGLRRASQWQRLTLLDHLLLSPLTFLIITLYHILVWLRGRPLRPPRGKEPVRVVCISDTHDLTVDVPDGDILVHAGDLTNEGTAADVQKQLDWLNSFDHPIKIVVAGNHDSYFDRRSRREEDVRSRAKVQLGDILFLQGDMTVQEVNGRKISIFGAGDVPECGPQEFAFQYTPTTQPWHNRVPSQTDILVTHTPPKHHLDLDLGCPHLLREAWRVRPRLHVFGHCHWAYGQEPIYFDEMQAAYEALLSRPRRGPIMDFVPNRSWFYMWQVIYYGVQGVAWKWLMGGPRGNQGSIMVNAAQMYGDTGRIKSRAVVVDI</sequence>
<dbReference type="EMBL" id="AZHF01000001">
    <property type="protein sequence ID" value="OAA80910.1"/>
    <property type="molecule type" value="Genomic_DNA"/>
</dbReference>
<dbReference type="InterPro" id="IPR004843">
    <property type="entry name" value="Calcineurin-like_PHP"/>
</dbReference>
<keyword evidence="3" id="KW-0813">Transport</keyword>
<dbReference type="SUPFAM" id="SSF56300">
    <property type="entry name" value="Metallo-dependent phosphatases"/>
    <property type="match status" value="1"/>
</dbReference>
<evidence type="ECO:0000256" key="7">
    <source>
        <dbReference type="ARBA" id="ARBA00022989"/>
    </source>
</evidence>
<accession>A0A168JV30</accession>
<dbReference type="InterPro" id="IPR003439">
    <property type="entry name" value="ABC_transporter-like_ATP-bd"/>
</dbReference>
<organism evidence="11 12">
    <name type="scientific">Akanthomyces lecanii RCEF 1005</name>
    <dbReference type="NCBI Taxonomy" id="1081108"/>
    <lineage>
        <taxon>Eukaryota</taxon>
        <taxon>Fungi</taxon>
        <taxon>Dikarya</taxon>
        <taxon>Ascomycota</taxon>
        <taxon>Pezizomycotina</taxon>
        <taxon>Sordariomycetes</taxon>
        <taxon>Hypocreomycetidae</taxon>
        <taxon>Hypocreales</taxon>
        <taxon>Cordycipitaceae</taxon>
        <taxon>Akanthomyces</taxon>
        <taxon>Cordyceps confragosa</taxon>
    </lineage>
</organism>
<dbReference type="PANTHER" id="PTHR24223">
    <property type="entry name" value="ATP-BINDING CASSETTE SUB-FAMILY C"/>
    <property type="match status" value="1"/>
</dbReference>
<dbReference type="SUPFAM" id="SSF52540">
    <property type="entry name" value="P-loop containing nucleoside triphosphate hydrolases"/>
    <property type="match status" value="2"/>
</dbReference>
<dbReference type="SMART" id="SM00382">
    <property type="entry name" value="AAA"/>
    <property type="match status" value="2"/>
</dbReference>
<dbReference type="PROSITE" id="PS50893">
    <property type="entry name" value="ABC_TRANSPORTER_2"/>
    <property type="match status" value="2"/>
</dbReference>
<dbReference type="Gene3D" id="3.40.50.300">
    <property type="entry name" value="P-loop containing nucleotide triphosphate hydrolases"/>
    <property type="match status" value="2"/>
</dbReference>
<evidence type="ECO:0000256" key="9">
    <source>
        <dbReference type="SAM" id="Phobius"/>
    </source>
</evidence>
<dbReference type="Proteomes" id="UP000076881">
    <property type="component" value="Unassembled WGS sequence"/>
</dbReference>
<protein>
    <submittedName>
        <fullName evidence="11">ABC transporter-like protein</fullName>
    </submittedName>
</protein>